<accession>A0AAP3UXT3</accession>
<dbReference type="PIRSF" id="PIRSF035905">
    <property type="entry name" value="UCP035905_mp"/>
    <property type="match status" value="1"/>
</dbReference>
<dbReference type="EMBL" id="JARGEQ010000002">
    <property type="protein sequence ID" value="MDF1584916.1"/>
    <property type="molecule type" value="Genomic_DNA"/>
</dbReference>
<feature type="transmembrane region" description="Helical" evidence="2">
    <location>
        <begin position="235"/>
        <end position="252"/>
    </location>
</feature>
<evidence type="ECO:0000256" key="2">
    <source>
        <dbReference type="SAM" id="Phobius"/>
    </source>
</evidence>
<name>A0AAP3UXT3_9PROT</name>
<gene>
    <name evidence="3" type="ORF">PZ740_00790</name>
</gene>
<feature type="transmembrane region" description="Helical" evidence="2">
    <location>
        <begin position="161"/>
        <end position="182"/>
    </location>
</feature>
<dbReference type="Proteomes" id="UP001301140">
    <property type="component" value="Unassembled WGS sequence"/>
</dbReference>
<feature type="transmembrane region" description="Helical" evidence="2">
    <location>
        <begin position="665"/>
        <end position="685"/>
    </location>
</feature>
<dbReference type="InterPro" id="IPR019286">
    <property type="entry name" value="DUF2339_TM"/>
</dbReference>
<evidence type="ECO:0000313" key="4">
    <source>
        <dbReference type="Proteomes" id="UP001301140"/>
    </source>
</evidence>
<feature type="transmembrane region" description="Helical" evidence="2">
    <location>
        <begin position="546"/>
        <end position="564"/>
    </location>
</feature>
<feature type="transmembrane region" description="Helical" evidence="2">
    <location>
        <begin position="438"/>
        <end position="456"/>
    </location>
</feature>
<feature type="transmembrane region" description="Helical" evidence="2">
    <location>
        <begin position="770"/>
        <end position="787"/>
    </location>
</feature>
<feature type="transmembrane region" description="Helical" evidence="2">
    <location>
        <begin position="799"/>
        <end position="816"/>
    </location>
</feature>
<evidence type="ECO:0000256" key="1">
    <source>
        <dbReference type="SAM" id="MobiDB-lite"/>
    </source>
</evidence>
<feature type="transmembrane region" description="Helical" evidence="2">
    <location>
        <begin position="259"/>
        <end position="278"/>
    </location>
</feature>
<organism evidence="3 4">
    <name type="scientific">Marinimicrococcus flavescens</name>
    <dbReference type="NCBI Taxonomy" id="3031815"/>
    <lineage>
        <taxon>Bacteria</taxon>
        <taxon>Pseudomonadati</taxon>
        <taxon>Pseudomonadota</taxon>
        <taxon>Alphaproteobacteria</taxon>
        <taxon>Geminicoccales</taxon>
        <taxon>Geminicoccaceae</taxon>
        <taxon>Marinimicrococcus</taxon>
    </lineage>
</organism>
<keyword evidence="2" id="KW-0812">Transmembrane</keyword>
<feature type="transmembrane region" description="Helical" evidence="2">
    <location>
        <begin position="570"/>
        <end position="589"/>
    </location>
</feature>
<feature type="transmembrane region" description="Helical" evidence="2">
    <location>
        <begin position="339"/>
        <end position="356"/>
    </location>
</feature>
<feature type="region of interest" description="Disordered" evidence="1">
    <location>
        <begin position="52"/>
        <end position="83"/>
    </location>
</feature>
<sequence>MLDWTLEGAIVLLGALLLLSPLLALTSLLRLRRMERRLVLLEAALRASAAPAQMPPEVEPAGESTAPAEPQPAPQPGPEPVPAAATEGLEERLTRNWFVWLGGVALGLGGLFVAGWAIESGLLGPSVRLGLGALLGLALVGAGERLRRRPAFSGQTDHVPAALAAGGLCALYGASLAAHLLYAYLPSGMALTLLALVAALALGLALRHGQALALLGLTGAMAAPLLVAASEPRAWALFSYLAGGALAAGLVVRLTGWRLLALLLAAFAVAWPVLWLATLPPAADAAPLSLYALLVAMAGLLGLPPIVLAPAARRTMRLLVVAMALLQVAFLVLGRHEALVLAPVMLLSLGLAAFAARRPDERWLAVAAVVANLLAVATWQLPLLDLPVSQLYDPAVALEPLLWLAPEARPVALAGAAVAFSWALGGFLLAARGVAPGFWGGLAVAVPLAVLALLHARLEGLAMSPGFATLGLGVAALALAAASLLRRRGGPEPAVAAFAIGVLGALALAFAMILREAWLVVALAALVPACGWVAGRTALPALARPALWIAGLLVAHVLWSLHAGDGQAMAGPWTILYANGLPLLAFLMARRLFAGTGGEALAAMLRGGAILFGLLLVAGEAAWVAQATGAHLQPLLELALRAMAWAAGALALLRWHQEVPHRRILLWGWALLLAGAAAQVLQSLLLDWNPVVTGLPVGSLPLLNLLLPAYALPALMALAVMTAALRAGWPGAGRAAGVASLVLALAWLGLEIRHAFEGADLSGPAGEAELLAHTAGWLAAAGLLLAVGIGRDLRPLRRAGLLVAGLAVAKAFLVDLAELDGLYRAASFLALGLCLVGLGWVHRRFVAAAG</sequence>
<feature type="transmembrane region" description="Helical" evidence="2">
    <location>
        <begin position="705"/>
        <end position="725"/>
    </location>
</feature>
<keyword evidence="4" id="KW-1185">Reference proteome</keyword>
<comment type="caution">
    <text evidence="3">The sequence shown here is derived from an EMBL/GenBank/DDBJ whole genome shotgun (WGS) entry which is preliminary data.</text>
</comment>
<feature type="transmembrane region" description="Helical" evidence="2">
    <location>
        <begin position="411"/>
        <end position="431"/>
    </location>
</feature>
<feature type="transmembrane region" description="Helical" evidence="2">
    <location>
        <begin position="517"/>
        <end position="534"/>
    </location>
</feature>
<feature type="transmembrane region" description="Helical" evidence="2">
    <location>
        <begin position="122"/>
        <end position="140"/>
    </location>
</feature>
<reference evidence="3 4" key="1">
    <citation type="submission" date="2023-03" db="EMBL/GenBank/DDBJ databases">
        <title>YIM 152171 draft genome.</title>
        <authorList>
            <person name="Yang Z."/>
        </authorList>
    </citation>
    <scope>NUCLEOTIDE SEQUENCE [LARGE SCALE GENOMIC DNA]</scope>
    <source>
        <strain evidence="3 4">YIM 152171</strain>
    </source>
</reference>
<feature type="transmembrane region" description="Helical" evidence="2">
    <location>
        <begin position="97"/>
        <end position="116"/>
    </location>
</feature>
<dbReference type="Pfam" id="PF10101">
    <property type="entry name" value="DUF2339"/>
    <property type="match status" value="1"/>
</dbReference>
<feature type="transmembrane region" description="Helical" evidence="2">
    <location>
        <begin position="363"/>
        <end position="381"/>
    </location>
</feature>
<feature type="transmembrane region" description="Helical" evidence="2">
    <location>
        <begin position="211"/>
        <end position="229"/>
    </location>
</feature>
<dbReference type="PANTHER" id="PTHR38434:SF1">
    <property type="entry name" value="BLL2549 PROTEIN"/>
    <property type="match status" value="1"/>
</dbReference>
<proteinExistence type="predicted"/>
<feature type="transmembrane region" description="Helical" evidence="2">
    <location>
        <begin position="316"/>
        <end position="333"/>
    </location>
</feature>
<keyword evidence="2" id="KW-1133">Transmembrane helix</keyword>
<feature type="transmembrane region" description="Helical" evidence="2">
    <location>
        <begin position="188"/>
        <end position="206"/>
    </location>
</feature>
<dbReference type="InterPro" id="IPR014600">
    <property type="entry name" value="UCP035905_mem"/>
</dbReference>
<dbReference type="AlphaFoldDB" id="A0AAP3UXT3"/>
<feature type="transmembrane region" description="Helical" evidence="2">
    <location>
        <begin position="822"/>
        <end position="841"/>
    </location>
</feature>
<feature type="transmembrane region" description="Helical" evidence="2">
    <location>
        <begin position="494"/>
        <end position="511"/>
    </location>
</feature>
<feature type="transmembrane region" description="Helical" evidence="2">
    <location>
        <begin position="732"/>
        <end position="750"/>
    </location>
</feature>
<evidence type="ECO:0000313" key="3">
    <source>
        <dbReference type="EMBL" id="MDF1584916.1"/>
    </source>
</evidence>
<feature type="transmembrane region" description="Helical" evidence="2">
    <location>
        <begin position="635"/>
        <end position="653"/>
    </location>
</feature>
<protein>
    <submittedName>
        <fullName evidence="3">DUF2339 domain-containing protein</fullName>
    </submittedName>
</protein>
<dbReference type="PANTHER" id="PTHR38434">
    <property type="entry name" value="BLL2549 PROTEIN"/>
    <property type="match status" value="1"/>
</dbReference>
<feature type="transmembrane region" description="Helical" evidence="2">
    <location>
        <begin position="462"/>
        <end position="482"/>
    </location>
</feature>
<feature type="transmembrane region" description="Helical" evidence="2">
    <location>
        <begin position="601"/>
        <end position="623"/>
    </location>
</feature>
<feature type="compositionally biased region" description="Pro residues" evidence="1">
    <location>
        <begin position="69"/>
        <end position="81"/>
    </location>
</feature>
<dbReference type="RefSeq" id="WP_327787324.1">
    <property type="nucleotide sequence ID" value="NZ_JARGEQ010000002.1"/>
</dbReference>
<keyword evidence="2" id="KW-0472">Membrane</keyword>
<feature type="transmembrane region" description="Helical" evidence="2">
    <location>
        <begin position="290"/>
        <end position="309"/>
    </location>
</feature>
<feature type="transmembrane region" description="Helical" evidence="2">
    <location>
        <begin position="6"/>
        <end position="29"/>
    </location>
</feature>